<organism evidence="2 3">
    <name type="scientific">Pisum sativum</name>
    <name type="common">Garden pea</name>
    <name type="synonym">Lathyrus oleraceus</name>
    <dbReference type="NCBI Taxonomy" id="3888"/>
    <lineage>
        <taxon>Eukaryota</taxon>
        <taxon>Viridiplantae</taxon>
        <taxon>Streptophyta</taxon>
        <taxon>Embryophyta</taxon>
        <taxon>Tracheophyta</taxon>
        <taxon>Spermatophyta</taxon>
        <taxon>Magnoliopsida</taxon>
        <taxon>eudicotyledons</taxon>
        <taxon>Gunneridae</taxon>
        <taxon>Pentapetalae</taxon>
        <taxon>rosids</taxon>
        <taxon>fabids</taxon>
        <taxon>Fabales</taxon>
        <taxon>Fabaceae</taxon>
        <taxon>Papilionoideae</taxon>
        <taxon>50 kb inversion clade</taxon>
        <taxon>NPAAA clade</taxon>
        <taxon>Hologalegina</taxon>
        <taxon>IRL clade</taxon>
        <taxon>Fabeae</taxon>
        <taxon>Lathyrus</taxon>
    </lineage>
</organism>
<dbReference type="AlphaFoldDB" id="A0A9D4ZTI6"/>
<keyword evidence="3" id="KW-1185">Reference proteome</keyword>
<accession>A0A9D4ZTI6</accession>
<dbReference type="InterPro" id="IPR036872">
    <property type="entry name" value="CH_dom_sf"/>
</dbReference>
<gene>
    <name evidence="2" type="ORF">KIW84_070357</name>
</gene>
<dbReference type="Pfam" id="PF00307">
    <property type="entry name" value="CH"/>
    <property type="match status" value="1"/>
</dbReference>
<dbReference type="InterPro" id="IPR001715">
    <property type="entry name" value="CH_dom"/>
</dbReference>
<feature type="domain" description="Calponin-homology (CH)" evidence="1">
    <location>
        <begin position="41"/>
        <end position="148"/>
    </location>
</feature>
<evidence type="ECO:0000313" key="3">
    <source>
        <dbReference type="Proteomes" id="UP001058974"/>
    </source>
</evidence>
<comment type="caution">
    <text evidence="2">The sequence shown here is derived from an EMBL/GenBank/DDBJ whole genome shotgun (WGS) entry which is preliminary data.</text>
</comment>
<dbReference type="Gene3D" id="1.10.418.10">
    <property type="entry name" value="Calponin-like domain"/>
    <property type="match status" value="1"/>
</dbReference>
<dbReference type="EMBL" id="JAMSHJ010000007">
    <property type="protein sequence ID" value="KAI5382914.1"/>
    <property type="molecule type" value="Genomic_DNA"/>
</dbReference>
<evidence type="ECO:0000313" key="2">
    <source>
        <dbReference type="EMBL" id="KAI5382914.1"/>
    </source>
</evidence>
<protein>
    <recommendedName>
        <fullName evidence="1">Calponin-homology (CH) domain-containing protein</fullName>
    </recommendedName>
</protein>
<reference evidence="2 3" key="1">
    <citation type="journal article" date="2022" name="Nat. Genet.">
        <title>Improved pea reference genome and pan-genome highlight genomic features and evolutionary characteristics.</title>
        <authorList>
            <person name="Yang T."/>
            <person name="Liu R."/>
            <person name="Luo Y."/>
            <person name="Hu S."/>
            <person name="Wang D."/>
            <person name="Wang C."/>
            <person name="Pandey M.K."/>
            <person name="Ge S."/>
            <person name="Xu Q."/>
            <person name="Li N."/>
            <person name="Li G."/>
            <person name="Huang Y."/>
            <person name="Saxena R.K."/>
            <person name="Ji Y."/>
            <person name="Li M."/>
            <person name="Yan X."/>
            <person name="He Y."/>
            <person name="Liu Y."/>
            <person name="Wang X."/>
            <person name="Xiang C."/>
            <person name="Varshney R.K."/>
            <person name="Ding H."/>
            <person name="Gao S."/>
            <person name="Zong X."/>
        </authorList>
    </citation>
    <scope>NUCLEOTIDE SEQUENCE [LARGE SCALE GENOMIC DNA]</scope>
    <source>
        <strain evidence="2 3">cv. Zhongwan 6</strain>
    </source>
</reference>
<dbReference type="PROSITE" id="PS50021">
    <property type="entry name" value="CH"/>
    <property type="match status" value="1"/>
</dbReference>
<name>A0A9D4ZTI6_PEA</name>
<dbReference type="Proteomes" id="UP001058974">
    <property type="component" value="Chromosome 7"/>
</dbReference>
<proteinExistence type="predicted"/>
<dbReference type="Gramene" id="Psat07G0035700-T3">
    <property type="protein sequence ID" value="KAI5382914.1"/>
    <property type="gene ID" value="KIW84_070357"/>
</dbReference>
<dbReference type="SMART" id="SM00033">
    <property type="entry name" value="CH"/>
    <property type="match status" value="1"/>
</dbReference>
<sequence length="295" mass="32210">MNSPSDRKIIVPKEFDNLDDISYGVERNGHLGLSPYGEVEGKHRLVLVEWLNSLLPSLDFSTNVTDGELRACLSNGTVLCLILNKLRPGSVTMVSESDLSLPSQSENVKTFLKALDGLGLPRFEISDLEKGSMKPVVDCLLILRIKSLMNSLGENASSTSSTASSPRGYAASSFHYSPPFSVDKRRASTESRFHHVLSSPNMAEPSASLIYQVGNKFHEVFQIKPRSYADLPAAKISEMMKSNSLDNAPTQSLLSVVNGILEESVERRNGEIPHVWLANENTTGGVLVEKGFTGD</sequence>
<dbReference type="SUPFAM" id="SSF47576">
    <property type="entry name" value="Calponin-homology domain, CH-domain"/>
    <property type="match status" value="1"/>
</dbReference>
<evidence type="ECO:0000259" key="1">
    <source>
        <dbReference type="PROSITE" id="PS50021"/>
    </source>
</evidence>